<keyword evidence="15" id="KW-1185">Reference proteome</keyword>
<evidence type="ECO:0000313" key="14">
    <source>
        <dbReference type="EMBL" id="KZV39758.1"/>
    </source>
</evidence>
<protein>
    <submittedName>
        <fullName evidence="14">Uncharacterized protein</fullName>
    </submittedName>
</protein>
<dbReference type="InterPro" id="IPR055436">
    <property type="entry name" value="Ig_TMEM131L_4"/>
</dbReference>
<dbReference type="InterPro" id="IPR056001">
    <property type="entry name" value="DUF7579"/>
</dbReference>
<keyword evidence="6 8" id="KW-0472">Membrane</keyword>
<evidence type="ECO:0000256" key="5">
    <source>
        <dbReference type="ARBA" id="ARBA00022989"/>
    </source>
</evidence>
<dbReference type="InterPro" id="IPR055437">
    <property type="entry name" value="TMEM131L_Ig_5"/>
</dbReference>
<evidence type="ECO:0000256" key="8">
    <source>
        <dbReference type="SAM" id="Phobius"/>
    </source>
</evidence>
<feature type="compositionally biased region" description="Low complexity" evidence="7">
    <location>
        <begin position="1009"/>
        <end position="1032"/>
    </location>
</feature>
<evidence type="ECO:0000256" key="1">
    <source>
        <dbReference type="ARBA" id="ARBA00004479"/>
    </source>
</evidence>
<feature type="region of interest" description="Disordered" evidence="7">
    <location>
        <begin position="1143"/>
        <end position="1166"/>
    </location>
</feature>
<comment type="subcellular location">
    <subcellularLocation>
        <location evidence="1">Membrane</location>
        <topology evidence="1">Single-pass type I membrane protein</topology>
    </subcellularLocation>
</comment>
<dbReference type="PANTHER" id="PTHR22050:SF0">
    <property type="entry name" value="TRANSMEMBRANE PROTEIN 131 HOMOLOG"/>
    <property type="match status" value="1"/>
</dbReference>
<feature type="region of interest" description="Disordered" evidence="7">
    <location>
        <begin position="1004"/>
        <end position="1032"/>
    </location>
</feature>
<dbReference type="InterPro" id="IPR022113">
    <property type="entry name" value="TMEM131L_N"/>
</dbReference>
<evidence type="ECO:0000259" key="10">
    <source>
        <dbReference type="Pfam" id="PF12371"/>
    </source>
</evidence>
<evidence type="ECO:0000259" key="13">
    <source>
        <dbReference type="Pfam" id="PF24501"/>
    </source>
</evidence>
<feature type="signal peptide" evidence="9">
    <location>
        <begin position="1"/>
        <end position="18"/>
    </location>
</feature>
<keyword evidence="3 8" id="KW-0812">Transmembrane</keyword>
<evidence type="ECO:0000256" key="7">
    <source>
        <dbReference type="SAM" id="MobiDB-lite"/>
    </source>
</evidence>
<dbReference type="Proteomes" id="UP000250235">
    <property type="component" value="Unassembled WGS sequence"/>
</dbReference>
<dbReference type="Pfam" id="PF12371">
    <property type="entry name" value="TMEM131_like_N"/>
    <property type="match status" value="1"/>
</dbReference>
<evidence type="ECO:0000259" key="12">
    <source>
        <dbReference type="Pfam" id="PF24499"/>
    </source>
</evidence>
<evidence type="ECO:0000256" key="6">
    <source>
        <dbReference type="ARBA" id="ARBA00023136"/>
    </source>
</evidence>
<comment type="similarity">
    <text evidence="2">Belongs to the TMEM131 family.</text>
</comment>
<feature type="region of interest" description="Disordered" evidence="7">
    <location>
        <begin position="920"/>
        <end position="959"/>
    </location>
</feature>
<feature type="domain" description="TMEM131L fourth Ig-like" evidence="12">
    <location>
        <begin position="614"/>
        <end position="735"/>
    </location>
</feature>
<evidence type="ECO:0000256" key="4">
    <source>
        <dbReference type="ARBA" id="ARBA00022729"/>
    </source>
</evidence>
<keyword evidence="5 8" id="KW-1133">Transmembrane helix</keyword>
<feature type="chain" id="PRO_5016432369" evidence="9">
    <location>
        <begin position="19"/>
        <end position="1246"/>
    </location>
</feature>
<organism evidence="14 15">
    <name type="scientific">Dorcoceras hygrometricum</name>
    <dbReference type="NCBI Taxonomy" id="472368"/>
    <lineage>
        <taxon>Eukaryota</taxon>
        <taxon>Viridiplantae</taxon>
        <taxon>Streptophyta</taxon>
        <taxon>Embryophyta</taxon>
        <taxon>Tracheophyta</taxon>
        <taxon>Spermatophyta</taxon>
        <taxon>Magnoliopsida</taxon>
        <taxon>eudicotyledons</taxon>
        <taxon>Gunneridae</taxon>
        <taxon>Pentapetalae</taxon>
        <taxon>asterids</taxon>
        <taxon>lamiids</taxon>
        <taxon>Lamiales</taxon>
        <taxon>Gesneriaceae</taxon>
        <taxon>Didymocarpoideae</taxon>
        <taxon>Trichosporeae</taxon>
        <taxon>Loxocarpinae</taxon>
        <taxon>Dorcoceras</taxon>
    </lineage>
</organism>
<name>A0A2Z7C1P2_9LAMI</name>
<feature type="transmembrane region" description="Helical" evidence="8">
    <location>
        <begin position="883"/>
        <end position="902"/>
    </location>
</feature>
<dbReference type="Pfam" id="PF24501">
    <property type="entry name" value="Ig_TMEM131L_5"/>
    <property type="match status" value="1"/>
</dbReference>
<feature type="domain" description="TMEM131L fifth Ig-like" evidence="13">
    <location>
        <begin position="788"/>
        <end position="853"/>
    </location>
</feature>
<feature type="domain" description="DUF7579" evidence="11">
    <location>
        <begin position="435"/>
        <end position="545"/>
    </location>
</feature>
<sequence length="1246" mass="137264">NLYFVAVLLCSVLVFVTCKRCSVTEVSNQLDAETCRSCGTNFDTSYPGVFGGHNSSEMVSRNGVQHRSLENICPPSNSFCFPATLSGVLFDDIGSKLEVLDDSEDISTGLKQVGSRKSGSLDSSIFQLLDGRTILCSLQQQDGFERRTEISSCIRPPSDHKTHVSKSGENVDTVKYDSLEDLSTPPVEISPSQLDWGRTNMYHPSLAFLTVKNVDSDAILSIYHPYSSNLHFYPCNFNETLLGPGEVASICFVFFPKKLGLSSAQLVLQTSIGGFLVQAKGFAVESPYLIKPLSGLDVSSSGWWRKNLSLFNPFNETLYVEEINAWISSSSSKIICSIHNVEDSSDYNTLGAKYWLNVESGVIGSPRISIRPHMNWEIAPQKREAVMELDFSQPFEGKIVGAFCLSLRSSTNSIDTLMVPLDVELSPRSAMDRGHASVFLENLVPCTPNGSIIVALSVRNDYSDSLNVIKVREVGDGTNTFEIKSIEGLLLFPKSTTQVAILNYTHLGTPQADLPCKLLVSMNDSRISQMEIPCIDVINICSKDNDLDSTLGYEREINNIVYIKGRQTSYRSSIQSPSETKVMDSNEAEEFVLRNWKLQATENLVSVLDSNEVVFPTVHVGNYCFQWIAVKNPSQQPVAMQLILNSGEVIDKCRTSELLLLSSSWFSVSDKLSSSKRYGFSLAENAITEALIHPYGSAFLGPILFQPSNRCEWTSSALVRNNLSGLESIALRGFGGSLSMVFLEESEPVQGLEFNLKLPTDQNSLFFGSSDNTSPCYQPLTKEIYAKNSGDLSMEVIRIDVSGSKCGLDGFRVRNCHGFSLQPGESMRLQLSYQTDFSSASIQRNLELSLSTGILVIPMKASLPMHMVDFCKRSMFWMLVKKAMVIVLVAAALLFLLVGFFLPSVTTFLAHHIRSGKKSSSTESIEKVEASTLKARGKSPDGYVSGEGRDDQMKNKSLMGAQPDFSLSSGLSKPLCNVSSDFQDATYSRDLRVIIRKEKVRRRKKKKNSAVGLSELSSSQSGYSTPSSPLSPFASITPMRSCLVSPDMEQSVENKNPFAQAPDQKCGDEKSSDTPYIVNPLAIEVSSKCGDMNQGCSPLERPSLTRKMASRAVLLPSATFPSAWRAVPTWSCESPYLASTSRVAPHARAPGSRLQDQQSGEHDERTGFKKEISVGEKEKFTYDIWGDHLFELPFTHSPNDSPIKCPRVIESNSESFFVRGPPTLFTNSLLDPVSSKTEGNELVSYE</sequence>
<evidence type="ECO:0000256" key="9">
    <source>
        <dbReference type="SAM" id="SignalP"/>
    </source>
</evidence>
<evidence type="ECO:0000256" key="2">
    <source>
        <dbReference type="ARBA" id="ARBA00006682"/>
    </source>
</evidence>
<dbReference type="OrthoDB" id="168404at2759"/>
<dbReference type="Pfam" id="PF24499">
    <property type="entry name" value="Ig_TMEM131L_4"/>
    <property type="match status" value="1"/>
</dbReference>
<evidence type="ECO:0000256" key="3">
    <source>
        <dbReference type="ARBA" id="ARBA00022692"/>
    </source>
</evidence>
<dbReference type="AlphaFoldDB" id="A0A2Z7C1P2"/>
<evidence type="ECO:0000259" key="11">
    <source>
        <dbReference type="Pfam" id="PF24474"/>
    </source>
</evidence>
<dbReference type="PANTHER" id="PTHR22050">
    <property type="entry name" value="RW1 PROTEIN HOMOLOG"/>
    <property type="match status" value="1"/>
</dbReference>
<accession>A0A2Z7C1P2</accession>
<gene>
    <name evidence="14" type="ORF">F511_08220</name>
</gene>
<evidence type="ECO:0000313" key="15">
    <source>
        <dbReference type="Proteomes" id="UP000250235"/>
    </source>
</evidence>
<dbReference type="GO" id="GO:0016020">
    <property type="term" value="C:membrane"/>
    <property type="evidence" value="ECO:0007669"/>
    <property type="project" value="UniProtKB-SubCell"/>
</dbReference>
<reference evidence="14 15" key="1">
    <citation type="journal article" date="2015" name="Proc. Natl. Acad. Sci. U.S.A.">
        <title>The resurrection genome of Boea hygrometrica: A blueprint for survival of dehydration.</title>
        <authorList>
            <person name="Xiao L."/>
            <person name="Yang G."/>
            <person name="Zhang L."/>
            <person name="Yang X."/>
            <person name="Zhao S."/>
            <person name="Ji Z."/>
            <person name="Zhou Q."/>
            <person name="Hu M."/>
            <person name="Wang Y."/>
            <person name="Chen M."/>
            <person name="Xu Y."/>
            <person name="Jin H."/>
            <person name="Xiao X."/>
            <person name="Hu G."/>
            <person name="Bao F."/>
            <person name="Hu Y."/>
            <person name="Wan P."/>
            <person name="Li L."/>
            <person name="Deng X."/>
            <person name="Kuang T."/>
            <person name="Xiang C."/>
            <person name="Zhu J.K."/>
            <person name="Oliver M.J."/>
            <person name="He Y."/>
        </authorList>
    </citation>
    <scope>NUCLEOTIDE SEQUENCE [LARGE SCALE GENOMIC DNA]</scope>
    <source>
        <strain evidence="15">cv. XS01</strain>
    </source>
</reference>
<feature type="domain" description="Transmembrane protein 131-like N-terminal" evidence="10">
    <location>
        <begin position="187"/>
        <end position="270"/>
    </location>
</feature>
<dbReference type="InterPro" id="IPR039877">
    <property type="entry name" value="TMEM131-like"/>
</dbReference>
<feature type="non-terminal residue" evidence="14">
    <location>
        <position position="1"/>
    </location>
</feature>
<keyword evidence="4 9" id="KW-0732">Signal</keyword>
<dbReference type="Pfam" id="PF24474">
    <property type="entry name" value="DUF7579"/>
    <property type="match status" value="1"/>
</dbReference>
<proteinExistence type="inferred from homology"/>
<dbReference type="EMBL" id="KV000896">
    <property type="protein sequence ID" value="KZV39758.1"/>
    <property type="molecule type" value="Genomic_DNA"/>
</dbReference>